<protein>
    <recommendedName>
        <fullName evidence="4">Sel1 repeat family protein</fullName>
    </recommendedName>
</protein>
<evidence type="ECO:0000313" key="2">
    <source>
        <dbReference type="EMBL" id="MCW8332371.1"/>
    </source>
</evidence>
<dbReference type="EMBL" id="JAKRRX010000003">
    <property type="protein sequence ID" value="MCW8332371.1"/>
    <property type="molecule type" value="Genomic_DNA"/>
</dbReference>
<keyword evidence="1" id="KW-0732">Signal</keyword>
<evidence type="ECO:0008006" key="4">
    <source>
        <dbReference type="Google" id="ProtNLM"/>
    </source>
</evidence>
<dbReference type="RefSeq" id="WP_265686155.1">
    <property type="nucleotide sequence ID" value="NZ_JAKRRX010000003.1"/>
</dbReference>
<gene>
    <name evidence="2" type="ORF">MD483_00790</name>
</gene>
<evidence type="ECO:0000256" key="1">
    <source>
        <dbReference type="SAM" id="SignalP"/>
    </source>
</evidence>
<organism evidence="2 3">
    <name type="scientific">Vibrio paucivorans</name>
    <dbReference type="NCBI Taxonomy" id="2829489"/>
    <lineage>
        <taxon>Bacteria</taxon>
        <taxon>Pseudomonadati</taxon>
        <taxon>Pseudomonadota</taxon>
        <taxon>Gammaproteobacteria</taxon>
        <taxon>Vibrionales</taxon>
        <taxon>Vibrionaceae</taxon>
        <taxon>Vibrio</taxon>
    </lineage>
</organism>
<proteinExistence type="predicted"/>
<sequence length="214" mass="23743">MKVFKLATLISLTVLASTQVQAVPSEATISQYNLAAEGDEDKVEVVYEQLQQQVAEQGADALSLVYLGSTQTLMGRDAFMPWTKMKHTEQGLATISKGLALMADSNIPLQEQLIRQGLPETLLAKAIAATTFTSLPDMFNHFERGYDLYLELLSDETFTSQDYDVISWIYVYAIKASLRAEDTSQAKAWLKDMQARNSQHPMTLQAQALIDKAA</sequence>
<name>A0A9X3CB30_9VIBR</name>
<comment type="caution">
    <text evidence="2">The sequence shown here is derived from an EMBL/GenBank/DDBJ whole genome shotgun (WGS) entry which is preliminary data.</text>
</comment>
<feature type="chain" id="PRO_5040812706" description="Sel1 repeat family protein" evidence="1">
    <location>
        <begin position="23"/>
        <end position="214"/>
    </location>
</feature>
<feature type="signal peptide" evidence="1">
    <location>
        <begin position="1"/>
        <end position="22"/>
    </location>
</feature>
<dbReference type="Proteomes" id="UP001155586">
    <property type="component" value="Unassembled WGS sequence"/>
</dbReference>
<keyword evidence="3" id="KW-1185">Reference proteome</keyword>
<evidence type="ECO:0000313" key="3">
    <source>
        <dbReference type="Proteomes" id="UP001155586"/>
    </source>
</evidence>
<accession>A0A9X3CB30</accession>
<dbReference type="AlphaFoldDB" id="A0A9X3CB30"/>
<reference evidence="2" key="1">
    <citation type="submission" date="2022-02" db="EMBL/GenBank/DDBJ databases">
        <title>Vibrio sp. nov., a new bacterium isolated from Bohai sea, China.</title>
        <authorList>
            <person name="Yuan Y."/>
        </authorList>
    </citation>
    <scope>NUCLEOTIDE SEQUENCE</scope>
    <source>
        <strain evidence="2">DBSS07</strain>
    </source>
</reference>